<sequence length="255" mass="28472">MNSIIHKETQMTIALRQTRDKLYHNANAFIYLIILQLLGYFLANNVGMSGSGTEYFRYTVRIASSVPLIFFTIIWMLLQGLHLAGEKSREYYLVSNNFTAYFSDIAVLEIFAVTGGVTLLLAESFLQVMVAVLYENVTLQTSFSEVGFINYVILFVTATLYLLMFGAAAYTVGILRARFKGRFFLGFFLLIALLIIGSVLAARLLGPSFGATLESAVNFYLRETRGGIWFLKMAVTIGALYGISYLGIRNLEVNA</sequence>
<feature type="transmembrane region" description="Helical" evidence="1">
    <location>
        <begin position="105"/>
        <end position="128"/>
    </location>
</feature>
<keyword evidence="1" id="KW-0472">Membrane</keyword>
<organism evidence="2 3">
    <name type="scientific">Anoxynatronum sibiricum</name>
    <dbReference type="NCBI Taxonomy" id="210623"/>
    <lineage>
        <taxon>Bacteria</taxon>
        <taxon>Bacillati</taxon>
        <taxon>Bacillota</taxon>
        <taxon>Clostridia</taxon>
        <taxon>Eubacteriales</taxon>
        <taxon>Clostridiaceae</taxon>
        <taxon>Anoxynatronum</taxon>
    </lineage>
</organism>
<evidence type="ECO:0008006" key="4">
    <source>
        <dbReference type="Google" id="ProtNLM"/>
    </source>
</evidence>
<dbReference type="Proteomes" id="UP001407405">
    <property type="component" value="Unassembled WGS sequence"/>
</dbReference>
<feature type="transmembrane region" description="Helical" evidence="1">
    <location>
        <begin position="226"/>
        <end position="248"/>
    </location>
</feature>
<dbReference type="RefSeq" id="WP_343185632.1">
    <property type="nucleotide sequence ID" value="NZ_JBCITM010000006.1"/>
</dbReference>
<feature type="transmembrane region" description="Helical" evidence="1">
    <location>
        <begin position="148"/>
        <end position="171"/>
    </location>
</feature>
<feature type="transmembrane region" description="Helical" evidence="1">
    <location>
        <begin position="183"/>
        <end position="206"/>
    </location>
</feature>
<accession>A0ABU9VT46</accession>
<keyword evidence="1" id="KW-0812">Transmembrane</keyword>
<dbReference type="EMBL" id="JBCITM010000006">
    <property type="protein sequence ID" value="MEN1760311.1"/>
    <property type="molecule type" value="Genomic_DNA"/>
</dbReference>
<evidence type="ECO:0000256" key="1">
    <source>
        <dbReference type="SAM" id="Phobius"/>
    </source>
</evidence>
<comment type="caution">
    <text evidence="2">The sequence shown here is derived from an EMBL/GenBank/DDBJ whole genome shotgun (WGS) entry which is preliminary data.</text>
</comment>
<name>A0ABU9VT46_9CLOT</name>
<evidence type="ECO:0000313" key="2">
    <source>
        <dbReference type="EMBL" id="MEN1760311.1"/>
    </source>
</evidence>
<gene>
    <name evidence="2" type="ORF">AAIG11_07495</name>
</gene>
<keyword evidence="1" id="KW-1133">Transmembrane helix</keyword>
<feature type="transmembrane region" description="Helical" evidence="1">
    <location>
        <begin position="62"/>
        <end position="84"/>
    </location>
</feature>
<reference evidence="2 3" key="1">
    <citation type="submission" date="2024-04" db="EMBL/GenBank/DDBJ databases">
        <title>Genome sequencing and metabolic network reconstruction of aminoacids and betaine degradation by Anoxynatronum sibiricum.</title>
        <authorList>
            <person name="Detkova E.N."/>
            <person name="Boltjanskaja Y.V."/>
            <person name="Mardanov A.V."/>
            <person name="Kevbrin V."/>
        </authorList>
    </citation>
    <scope>NUCLEOTIDE SEQUENCE [LARGE SCALE GENOMIC DNA]</scope>
    <source>
        <strain evidence="2 3">Z-7981</strain>
    </source>
</reference>
<protein>
    <recommendedName>
        <fullName evidence="4">ABC transporter permease</fullName>
    </recommendedName>
</protein>
<keyword evidence="3" id="KW-1185">Reference proteome</keyword>
<evidence type="ECO:0000313" key="3">
    <source>
        <dbReference type="Proteomes" id="UP001407405"/>
    </source>
</evidence>
<proteinExistence type="predicted"/>
<feature type="transmembrane region" description="Helical" evidence="1">
    <location>
        <begin position="21"/>
        <end position="42"/>
    </location>
</feature>